<sequence length="178" mass="20259">MTKESHFSNQIRSNYAFMAKSVFDLHCLIQSQSEELYTEKEMGFPVFASSTLLFLSNVESASIMQISQGLNLSHQLASQRLKIMLKLKLVEGIKDDNDKRRTLYHLTPKGQEKSEILNLYCLDAAQAFKDLSDEIGVDIQSVLNSAITALQNKPFGKRFPEHLQSYKQRVALKKDEKA</sequence>
<dbReference type="SUPFAM" id="SSF46785">
    <property type="entry name" value="Winged helix' DNA-binding domain"/>
    <property type="match status" value="1"/>
</dbReference>
<dbReference type="InterPro" id="IPR036390">
    <property type="entry name" value="WH_DNA-bd_sf"/>
</dbReference>
<evidence type="ECO:0000313" key="2">
    <source>
        <dbReference type="EMBL" id="NOU52858.1"/>
    </source>
</evidence>
<dbReference type="SMART" id="SM00347">
    <property type="entry name" value="HTH_MARR"/>
    <property type="match status" value="1"/>
</dbReference>
<dbReference type="InterPro" id="IPR036388">
    <property type="entry name" value="WH-like_DNA-bd_sf"/>
</dbReference>
<dbReference type="RefSeq" id="WP_171627905.1">
    <property type="nucleotide sequence ID" value="NZ_JABBPG010000012.1"/>
</dbReference>
<evidence type="ECO:0000259" key="1">
    <source>
        <dbReference type="SMART" id="SM00347"/>
    </source>
</evidence>
<dbReference type="EMBL" id="JABBPG010000012">
    <property type="protein sequence ID" value="NOU52858.1"/>
    <property type="molecule type" value="Genomic_DNA"/>
</dbReference>
<name>A0A849VJN6_9GAMM</name>
<keyword evidence="2" id="KW-0238">DNA-binding</keyword>
<comment type="caution">
    <text evidence="2">The sequence shown here is derived from an EMBL/GenBank/DDBJ whole genome shotgun (WGS) entry which is preliminary data.</text>
</comment>
<keyword evidence="3" id="KW-1185">Reference proteome</keyword>
<organism evidence="2 3">
    <name type="scientific">Pseudoalteromonas caenipelagi</name>
    <dbReference type="NCBI Taxonomy" id="2726988"/>
    <lineage>
        <taxon>Bacteria</taxon>
        <taxon>Pseudomonadati</taxon>
        <taxon>Pseudomonadota</taxon>
        <taxon>Gammaproteobacteria</taxon>
        <taxon>Alteromonadales</taxon>
        <taxon>Pseudoalteromonadaceae</taxon>
        <taxon>Pseudoalteromonas</taxon>
    </lineage>
</organism>
<dbReference type="GO" id="GO:0003700">
    <property type="term" value="F:DNA-binding transcription factor activity"/>
    <property type="evidence" value="ECO:0007669"/>
    <property type="project" value="InterPro"/>
</dbReference>
<proteinExistence type="predicted"/>
<dbReference type="GO" id="GO:0003677">
    <property type="term" value="F:DNA binding"/>
    <property type="evidence" value="ECO:0007669"/>
    <property type="project" value="UniProtKB-KW"/>
</dbReference>
<evidence type="ECO:0000313" key="3">
    <source>
        <dbReference type="Proteomes" id="UP000586305"/>
    </source>
</evidence>
<dbReference type="Gene3D" id="1.10.10.10">
    <property type="entry name" value="Winged helix-like DNA-binding domain superfamily/Winged helix DNA-binding domain"/>
    <property type="match status" value="1"/>
</dbReference>
<dbReference type="AlphaFoldDB" id="A0A849VJN6"/>
<dbReference type="Proteomes" id="UP000586305">
    <property type="component" value="Unassembled WGS sequence"/>
</dbReference>
<protein>
    <submittedName>
        <fullName evidence="2">Winged helix DNA-binding protein</fullName>
    </submittedName>
</protein>
<accession>A0A849VJN6</accession>
<dbReference type="InterPro" id="IPR000835">
    <property type="entry name" value="HTH_MarR-typ"/>
</dbReference>
<gene>
    <name evidence="2" type="ORF">HG263_20345</name>
</gene>
<reference evidence="2 3" key="1">
    <citation type="submission" date="2020-04" db="EMBL/GenBank/DDBJ databases">
        <title>Pseudoalteromonas caenipelagi sp. nov., isolated from a tidal flat.</title>
        <authorList>
            <person name="Park S."/>
            <person name="Yoon J.-H."/>
        </authorList>
    </citation>
    <scope>NUCLEOTIDE SEQUENCE [LARGE SCALE GENOMIC DNA]</scope>
    <source>
        <strain evidence="2 3">JBTF-M23</strain>
    </source>
</reference>
<dbReference type="Pfam" id="PF12802">
    <property type="entry name" value="MarR_2"/>
    <property type="match status" value="1"/>
</dbReference>
<feature type="domain" description="HTH marR-type" evidence="1">
    <location>
        <begin position="35"/>
        <end position="136"/>
    </location>
</feature>